<evidence type="ECO:0000313" key="1">
    <source>
        <dbReference type="EMBL" id="VDM85112.1"/>
    </source>
</evidence>
<accession>A0A3P7M1A6</accession>
<sequence length="127" mass="14580">MFLPQYRAIIVPGHSTEFASLRRGREYAVSDTEAHRVRYYSASPKMPRVSHSTEFASLRRGREYAVSDTEAHRVRYYSASPKMPRPLPTKQMVTVGIWTGPLPPAKPCAECGPLRKEVQDLLKRYER</sequence>
<keyword evidence="2" id="KW-1185">Reference proteome</keyword>
<evidence type="ECO:0000313" key="2">
    <source>
        <dbReference type="Proteomes" id="UP000270094"/>
    </source>
</evidence>
<dbReference type="AlphaFoldDB" id="A0A3P7M1A6"/>
<gene>
    <name evidence="1" type="ORF">SVUK_LOCUS20110</name>
</gene>
<dbReference type="Proteomes" id="UP000270094">
    <property type="component" value="Unassembled WGS sequence"/>
</dbReference>
<dbReference type="OrthoDB" id="10379358at2759"/>
<dbReference type="EMBL" id="UYYB01136383">
    <property type="protein sequence ID" value="VDM85112.1"/>
    <property type="molecule type" value="Genomic_DNA"/>
</dbReference>
<organism evidence="1 2">
    <name type="scientific">Strongylus vulgaris</name>
    <name type="common">Blood worm</name>
    <dbReference type="NCBI Taxonomy" id="40348"/>
    <lineage>
        <taxon>Eukaryota</taxon>
        <taxon>Metazoa</taxon>
        <taxon>Ecdysozoa</taxon>
        <taxon>Nematoda</taxon>
        <taxon>Chromadorea</taxon>
        <taxon>Rhabditida</taxon>
        <taxon>Rhabditina</taxon>
        <taxon>Rhabditomorpha</taxon>
        <taxon>Strongyloidea</taxon>
        <taxon>Strongylidae</taxon>
        <taxon>Strongylus</taxon>
    </lineage>
</organism>
<proteinExistence type="predicted"/>
<name>A0A3P7M1A6_STRVU</name>
<protein>
    <submittedName>
        <fullName evidence="1">Uncharacterized protein</fullName>
    </submittedName>
</protein>
<reference evidence="1 2" key="1">
    <citation type="submission" date="2018-11" db="EMBL/GenBank/DDBJ databases">
        <authorList>
            <consortium name="Pathogen Informatics"/>
        </authorList>
    </citation>
    <scope>NUCLEOTIDE SEQUENCE [LARGE SCALE GENOMIC DNA]</scope>
</reference>